<evidence type="ECO:0000256" key="5">
    <source>
        <dbReference type="ARBA" id="ARBA00023080"/>
    </source>
</evidence>
<evidence type="ECO:0000256" key="6">
    <source>
        <dbReference type="ARBA" id="ARBA00031852"/>
    </source>
</evidence>
<feature type="binding site" evidence="9">
    <location>
        <position position="18"/>
    </location>
    <ligand>
        <name>Zn(2+)</name>
        <dbReference type="ChEBI" id="CHEBI:29105"/>
        <note>catalytic</note>
    </ligand>
</feature>
<dbReference type="GO" id="GO:0008270">
    <property type="term" value="F:zinc ion binding"/>
    <property type="evidence" value="ECO:0007669"/>
    <property type="project" value="UniProtKB-UniRule"/>
</dbReference>
<evidence type="ECO:0000256" key="1">
    <source>
        <dbReference type="ARBA" id="ARBA00012784"/>
    </source>
</evidence>
<feature type="domain" description="Adenosine deaminase" evidence="10">
    <location>
        <begin position="11"/>
        <end position="332"/>
    </location>
</feature>
<dbReference type="GO" id="GO:0046103">
    <property type="term" value="P:inosine biosynthetic process"/>
    <property type="evidence" value="ECO:0007669"/>
    <property type="project" value="TreeGrafter"/>
</dbReference>
<dbReference type="InterPro" id="IPR006330">
    <property type="entry name" value="Ado/ade_deaminase"/>
</dbReference>
<keyword evidence="4 9" id="KW-0862">Zinc</keyword>
<dbReference type="EMBL" id="LROR01000035">
    <property type="protein sequence ID" value="OBR95971.1"/>
    <property type="molecule type" value="Genomic_DNA"/>
</dbReference>
<comment type="caution">
    <text evidence="9">Lacks conserved residue(s) required for the propagation of feature annotation.</text>
</comment>
<dbReference type="Proteomes" id="UP000093694">
    <property type="component" value="Unassembled WGS sequence"/>
</dbReference>
<gene>
    <name evidence="9" type="primary">add</name>
    <name evidence="12" type="ORF">CLCOS_10570</name>
    <name evidence="11" type="ORF">WX73_03900</name>
</gene>
<feature type="binding site" evidence="9">
    <location>
        <position position="18"/>
    </location>
    <ligand>
        <name>substrate</name>
    </ligand>
</feature>
<dbReference type="GO" id="GO:0005829">
    <property type="term" value="C:cytosol"/>
    <property type="evidence" value="ECO:0007669"/>
    <property type="project" value="TreeGrafter"/>
</dbReference>
<reference evidence="11 13" key="1">
    <citation type="journal article" date="2015" name="Biotechnol. Bioeng.">
        <title>Genome sequence and phenotypic characterization of Caulobacter segnis.</title>
        <authorList>
            <person name="Patel S."/>
            <person name="Fletcher B."/>
            <person name="Scott D.C."/>
            <person name="Ely B."/>
        </authorList>
    </citation>
    <scope>NUCLEOTIDE SEQUENCE [LARGE SCALE GENOMIC DNA]</scope>
    <source>
        <strain evidence="11 13">PS02</strain>
    </source>
</reference>
<feature type="site" description="Important for catalytic activity" evidence="9">
    <location>
        <position position="225"/>
    </location>
</feature>
<evidence type="ECO:0000256" key="4">
    <source>
        <dbReference type="ARBA" id="ARBA00022833"/>
    </source>
</evidence>
<evidence type="ECO:0000256" key="3">
    <source>
        <dbReference type="ARBA" id="ARBA00022801"/>
    </source>
</evidence>
<dbReference type="GO" id="GO:0004000">
    <property type="term" value="F:adenosine deaminase activity"/>
    <property type="evidence" value="ECO:0007669"/>
    <property type="project" value="UniProtKB-UniRule"/>
</dbReference>
<reference evidence="12 14" key="2">
    <citation type="journal article" date="2016" name="Front. Microbiol.">
        <title>Industrial Acetogenic Biocatalysts: A Comparative Metabolic and Genomic Analysis.</title>
        <authorList>
            <person name="Bengelsdorf F."/>
            <person name="Poehlein A."/>
            <person name="Sonja S."/>
            <person name="Erz C."/>
            <person name="Hummel T."/>
            <person name="Hoffmeister S."/>
            <person name="Daniel R."/>
            <person name="Durre P."/>
        </authorList>
    </citation>
    <scope>NUCLEOTIDE SEQUENCE [LARGE SCALE GENOMIC DNA]</scope>
    <source>
        <strain evidence="12 14">PTA-10522</strain>
    </source>
</reference>
<comment type="catalytic activity">
    <reaction evidence="8">
        <text>2'-deoxyadenosine + H2O + H(+) = 2'-deoxyinosine + NH4(+)</text>
        <dbReference type="Rhea" id="RHEA:28190"/>
        <dbReference type="ChEBI" id="CHEBI:15377"/>
        <dbReference type="ChEBI" id="CHEBI:15378"/>
        <dbReference type="ChEBI" id="CHEBI:17256"/>
        <dbReference type="ChEBI" id="CHEBI:28938"/>
        <dbReference type="ChEBI" id="CHEBI:28997"/>
        <dbReference type="EC" id="3.5.4.4"/>
    </reaction>
    <physiologicalReaction direction="left-to-right" evidence="8">
        <dbReference type="Rhea" id="RHEA:28191"/>
    </physiologicalReaction>
</comment>
<keyword evidence="5 9" id="KW-0546">Nucleotide metabolism</keyword>
<evidence type="ECO:0000259" key="10">
    <source>
        <dbReference type="Pfam" id="PF00962"/>
    </source>
</evidence>
<dbReference type="GO" id="GO:0009168">
    <property type="term" value="P:purine ribonucleoside monophosphate biosynthetic process"/>
    <property type="evidence" value="ECO:0007669"/>
    <property type="project" value="UniProtKB-UniRule"/>
</dbReference>
<dbReference type="EC" id="3.5.4.4" evidence="1 9"/>
<dbReference type="GO" id="GO:0006154">
    <property type="term" value="P:adenosine catabolic process"/>
    <property type="evidence" value="ECO:0007669"/>
    <property type="project" value="TreeGrafter"/>
</dbReference>
<keyword evidence="2 9" id="KW-0479">Metal-binding</keyword>
<dbReference type="PANTHER" id="PTHR11409:SF43">
    <property type="entry name" value="ADENOSINE DEAMINASE"/>
    <property type="match status" value="1"/>
</dbReference>
<proteinExistence type="inferred from homology"/>
<dbReference type="Gene3D" id="3.20.20.140">
    <property type="entry name" value="Metal-dependent hydrolases"/>
    <property type="match status" value="1"/>
</dbReference>
<feature type="binding site" evidence="9">
    <location>
        <position position="20"/>
    </location>
    <ligand>
        <name>substrate</name>
    </ligand>
</feature>
<organism evidence="11 13">
    <name type="scientific">Clostridium coskatii</name>
    <dbReference type="NCBI Taxonomy" id="1705578"/>
    <lineage>
        <taxon>Bacteria</taxon>
        <taxon>Bacillati</taxon>
        <taxon>Bacillota</taxon>
        <taxon>Clostridia</taxon>
        <taxon>Eubacteriales</taxon>
        <taxon>Clostridiaceae</taxon>
        <taxon>Clostridium</taxon>
    </lineage>
</organism>
<dbReference type="PANTHER" id="PTHR11409">
    <property type="entry name" value="ADENOSINE DEAMINASE"/>
    <property type="match status" value="1"/>
</dbReference>
<dbReference type="CDD" id="cd01320">
    <property type="entry name" value="ADA"/>
    <property type="match status" value="1"/>
</dbReference>
<dbReference type="GO" id="GO:0009117">
    <property type="term" value="P:nucleotide metabolic process"/>
    <property type="evidence" value="ECO:0007669"/>
    <property type="project" value="UniProtKB-KW"/>
</dbReference>
<dbReference type="Proteomes" id="UP000077384">
    <property type="component" value="Unassembled WGS sequence"/>
</dbReference>
<comment type="catalytic activity">
    <reaction evidence="7">
        <text>adenosine + H2O + H(+) = inosine + NH4(+)</text>
        <dbReference type="Rhea" id="RHEA:24408"/>
        <dbReference type="ChEBI" id="CHEBI:15377"/>
        <dbReference type="ChEBI" id="CHEBI:15378"/>
        <dbReference type="ChEBI" id="CHEBI:16335"/>
        <dbReference type="ChEBI" id="CHEBI:17596"/>
        <dbReference type="ChEBI" id="CHEBI:28938"/>
        <dbReference type="EC" id="3.5.4.4"/>
    </reaction>
    <physiologicalReaction direction="left-to-right" evidence="7">
        <dbReference type="Rhea" id="RHEA:24409"/>
    </physiologicalReaction>
</comment>
<dbReference type="HAMAP" id="MF_00540">
    <property type="entry name" value="A_deaminase"/>
    <property type="match status" value="1"/>
</dbReference>
<dbReference type="InterPro" id="IPR028893">
    <property type="entry name" value="A_deaminase"/>
</dbReference>
<comment type="caution">
    <text evidence="11">The sequence shown here is derived from an EMBL/GenBank/DDBJ whole genome shotgun (WGS) entry which is preliminary data.</text>
</comment>
<keyword evidence="14" id="KW-1185">Reference proteome</keyword>
<evidence type="ECO:0000313" key="11">
    <source>
        <dbReference type="EMBL" id="OAA93681.1"/>
    </source>
</evidence>
<feature type="active site" description="Proton donor" evidence="9">
    <location>
        <position position="204"/>
    </location>
</feature>
<evidence type="ECO:0000313" key="13">
    <source>
        <dbReference type="Proteomes" id="UP000077384"/>
    </source>
</evidence>
<dbReference type="GO" id="GO:0043103">
    <property type="term" value="P:hypoxanthine salvage"/>
    <property type="evidence" value="ECO:0007669"/>
    <property type="project" value="TreeGrafter"/>
</dbReference>
<dbReference type="Pfam" id="PF00962">
    <property type="entry name" value="A_deaminase"/>
    <property type="match status" value="1"/>
</dbReference>
<feature type="binding site" evidence="9">
    <location>
        <position position="201"/>
    </location>
    <ligand>
        <name>Zn(2+)</name>
        <dbReference type="ChEBI" id="CHEBI:29105"/>
        <note>catalytic</note>
    </ligand>
</feature>
<evidence type="ECO:0000313" key="14">
    <source>
        <dbReference type="Proteomes" id="UP000093694"/>
    </source>
</evidence>
<evidence type="ECO:0000256" key="2">
    <source>
        <dbReference type="ARBA" id="ARBA00022723"/>
    </source>
</evidence>
<sequence length="349" mass="39513">MNLNKLIKLIPKTDLHCHLDGSIRPETILDIAKKEHIPTINDDLSSFQKEVKVLGKCNSLKEYLNKFYLPIKIMQKKEYIYRVTLELLEDALKENIKYIEIRFAPLNHLDGGLTLDEVIETVLSAMDYGRSNLNIMSNLIICALRHEPVEKAVKLIHSAKKYAGKGVVALDLAGNEADFPPEIHKKPFDLAKDYNIHRTVHAGETGIVENIMKSIKLLHAERIGHGTYAYKDKNTLVYLAENKIPLEMCITSNVNTSAVNSYEEHPIKKYLDYGLAVTVNTDNTTVSNTTITKELECLVKYQNFDIEDIKKVTENGINFSFASAEDKLKLHAEYSSFIKRFLGLSGVCL</sequence>
<feature type="binding site" evidence="9">
    <location>
        <position position="174"/>
    </location>
    <ligand>
        <name>substrate</name>
    </ligand>
</feature>
<dbReference type="RefSeq" id="WP_063600634.1">
    <property type="nucleotide sequence ID" value="NZ_LITQ01000010.1"/>
</dbReference>
<evidence type="ECO:0000256" key="8">
    <source>
        <dbReference type="ARBA" id="ARBA00049213"/>
    </source>
</evidence>
<dbReference type="PATRIC" id="fig|1705578.3.peg.3991"/>
<dbReference type="InterPro" id="IPR032466">
    <property type="entry name" value="Metal_Hydrolase"/>
</dbReference>
<evidence type="ECO:0000256" key="7">
    <source>
        <dbReference type="ARBA" id="ARBA00047989"/>
    </source>
</evidence>
<dbReference type="NCBIfam" id="TIGR01430">
    <property type="entry name" value="aden_deam"/>
    <property type="match status" value="1"/>
</dbReference>
<dbReference type="SUPFAM" id="SSF51556">
    <property type="entry name" value="Metallo-dependent hydrolases"/>
    <property type="match status" value="1"/>
</dbReference>
<evidence type="ECO:0000256" key="9">
    <source>
        <dbReference type="HAMAP-Rule" id="MF_00540"/>
    </source>
</evidence>
<protein>
    <recommendedName>
        <fullName evidence="1 9">Adenosine deaminase</fullName>
        <ecNumber evidence="1 9">3.5.4.4</ecNumber>
    </recommendedName>
    <alternativeName>
        <fullName evidence="6 9">Adenosine aminohydrolase</fullName>
    </alternativeName>
</protein>
<dbReference type="EMBL" id="LITQ01000010">
    <property type="protein sequence ID" value="OAA93681.1"/>
    <property type="molecule type" value="Genomic_DNA"/>
</dbReference>
<evidence type="ECO:0000313" key="12">
    <source>
        <dbReference type="EMBL" id="OBR95971.1"/>
    </source>
</evidence>
<comment type="similarity">
    <text evidence="9">Belongs to the metallo-dependent hydrolases superfamily. Adenosine and AMP deaminases family. Adenosine deaminase subfamily.</text>
</comment>
<feature type="binding site" evidence="9">
    <location>
        <position position="282"/>
    </location>
    <ligand>
        <name>Zn(2+)</name>
        <dbReference type="ChEBI" id="CHEBI:29105"/>
        <note>catalytic</note>
    </ligand>
</feature>
<keyword evidence="3 9" id="KW-0378">Hydrolase</keyword>
<dbReference type="AlphaFoldDB" id="A0A166TH29"/>
<name>A0A166TH29_9CLOT</name>
<comment type="cofactor">
    <cofactor evidence="9">
        <name>Zn(2+)</name>
        <dbReference type="ChEBI" id="CHEBI:29105"/>
    </cofactor>
    <text evidence="9">Binds 1 zinc ion per subunit.</text>
</comment>
<feature type="binding site" evidence="9">
    <location>
        <position position="16"/>
    </location>
    <ligand>
        <name>Zn(2+)</name>
        <dbReference type="ChEBI" id="CHEBI:29105"/>
        <note>catalytic</note>
    </ligand>
</feature>
<comment type="function">
    <text evidence="9">Catalyzes the hydrolytic deamination of adenosine and 2-deoxyadenosine.</text>
</comment>
<accession>A0A166TH29</accession>
<dbReference type="InterPro" id="IPR001365">
    <property type="entry name" value="A_deaminase_dom"/>
</dbReference>